<dbReference type="Proteomes" id="UP000789595">
    <property type="component" value="Unassembled WGS sequence"/>
</dbReference>
<dbReference type="GO" id="GO:0016020">
    <property type="term" value="C:membrane"/>
    <property type="evidence" value="ECO:0007669"/>
    <property type="project" value="TreeGrafter"/>
</dbReference>
<dbReference type="Gene3D" id="3.40.50.1820">
    <property type="entry name" value="alpha/beta hydrolase"/>
    <property type="match status" value="1"/>
</dbReference>
<protein>
    <recommendedName>
        <fullName evidence="1">AB hydrolase-1 domain-containing protein</fullName>
    </recommendedName>
</protein>
<dbReference type="EMBL" id="CAKKNE010000006">
    <property type="protein sequence ID" value="CAH0378868.1"/>
    <property type="molecule type" value="Genomic_DNA"/>
</dbReference>
<dbReference type="AlphaFoldDB" id="A0A7S3ZKI3"/>
<gene>
    <name evidence="2" type="ORF">PCAL00307_LOCUS1647</name>
    <name evidence="3" type="ORF">PECAL_6P04650</name>
</gene>
<dbReference type="PANTHER" id="PTHR43798:SF28">
    <property type="entry name" value="AB HYDROLASE-1 DOMAIN-CONTAINING PROTEIN"/>
    <property type="match status" value="1"/>
</dbReference>
<dbReference type="InterPro" id="IPR029058">
    <property type="entry name" value="AB_hydrolase_fold"/>
</dbReference>
<accession>A0A7S3ZKI3</accession>
<evidence type="ECO:0000313" key="2">
    <source>
        <dbReference type="EMBL" id="CAE0686213.1"/>
    </source>
</evidence>
<feature type="domain" description="AB hydrolase-1" evidence="1">
    <location>
        <begin position="44"/>
        <end position="278"/>
    </location>
</feature>
<reference evidence="3" key="2">
    <citation type="submission" date="2021-11" db="EMBL/GenBank/DDBJ databases">
        <authorList>
            <consortium name="Genoscope - CEA"/>
            <person name="William W."/>
        </authorList>
    </citation>
    <scope>NUCLEOTIDE SEQUENCE</scope>
</reference>
<dbReference type="SUPFAM" id="SSF53474">
    <property type="entry name" value="alpha/beta-Hydrolases"/>
    <property type="match status" value="1"/>
</dbReference>
<keyword evidence="4" id="KW-1185">Reference proteome</keyword>
<evidence type="ECO:0000313" key="3">
    <source>
        <dbReference type="EMBL" id="CAH0378868.1"/>
    </source>
</evidence>
<sequence>MRTAALVAAAAVISYLDHAQQDRTHGTWIGTTPRYQTYGDRAKPPLVVIPGLDGCTVFFQGVVPELVRDFFVVVYDLPLYDGGQNYTFSYLANDVAAALDELAIERASIIGESFGGVVAQHVALEHSERVEALVLLSSLAKTELTAVVKFKLHCLLPLVEFLGRAFPGIAQTIFAKVHASDVVEASEPAWARSLFVKEASWAHHASVMQRIKIVAALDIEDRVPRIAAPVLLVRGADDSFTGHTTARLRALLQSRGQVGTFPGGAVDVVTLPGGHLPHVTSSDLFARAVRDALFVVHMEKMPESEWHANYVRELNKNPFFNTTDVDIALTSAGYISWRAVEELKK</sequence>
<dbReference type="Pfam" id="PF00561">
    <property type="entry name" value="Abhydrolase_1"/>
    <property type="match status" value="1"/>
</dbReference>
<proteinExistence type="predicted"/>
<evidence type="ECO:0000313" key="4">
    <source>
        <dbReference type="Proteomes" id="UP000789595"/>
    </source>
</evidence>
<dbReference type="OrthoDB" id="8119704at2759"/>
<reference evidence="2" key="1">
    <citation type="submission" date="2021-01" db="EMBL/GenBank/DDBJ databases">
        <authorList>
            <person name="Corre E."/>
            <person name="Pelletier E."/>
            <person name="Niang G."/>
            <person name="Scheremetjew M."/>
            <person name="Finn R."/>
            <person name="Kale V."/>
            <person name="Holt S."/>
            <person name="Cochrane G."/>
            <person name="Meng A."/>
            <person name="Brown T."/>
            <person name="Cohen L."/>
        </authorList>
    </citation>
    <scope>NUCLEOTIDE SEQUENCE</scope>
    <source>
        <strain evidence="2">CCMP1756</strain>
    </source>
</reference>
<dbReference type="InterPro" id="IPR050266">
    <property type="entry name" value="AB_hydrolase_sf"/>
</dbReference>
<dbReference type="InterPro" id="IPR000073">
    <property type="entry name" value="AB_hydrolase_1"/>
</dbReference>
<dbReference type="PRINTS" id="PR00111">
    <property type="entry name" value="ABHYDROLASE"/>
</dbReference>
<dbReference type="EMBL" id="HBIW01001915">
    <property type="protein sequence ID" value="CAE0686213.1"/>
    <property type="molecule type" value="Transcribed_RNA"/>
</dbReference>
<organism evidence="2">
    <name type="scientific">Pelagomonas calceolata</name>
    <dbReference type="NCBI Taxonomy" id="35677"/>
    <lineage>
        <taxon>Eukaryota</taxon>
        <taxon>Sar</taxon>
        <taxon>Stramenopiles</taxon>
        <taxon>Ochrophyta</taxon>
        <taxon>Pelagophyceae</taxon>
        <taxon>Pelagomonadales</taxon>
        <taxon>Pelagomonadaceae</taxon>
        <taxon>Pelagomonas</taxon>
    </lineage>
</organism>
<evidence type="ECO:0000259" key="1">
    <source>
        <dbReference type="Pfam" id="PF00561"/>
    </source>
</evidence>
<dbReference type="PANTHER" id="PTHR43798">
    <property type="entry name" value="MONOACYLGLYCEROL LIPASE"/>
    <property type="match status" value="1"/>
</dbReference>
<name>A0A7S3ZKI3_9STRA</name>